<dbReference type="Proteomes" id="UP001217476">
    <property type="component" value="Chromosome"/>
</dbReference>
<sequence>MADTYRAWLRGAVKWQDIAVIDLRDVDGIGKRLQLAGLRTLGEIDKMDSAALLEREGMGVGLLRRVRGIIRSCKAEERRRKPAAPKLRIPKVRLMP</sequence>
<proteinExistence type="predicted"/>
<evidence type="ECO:0000313" key="2">
    <source>
        <dbReference type="Proteomes" id="UP001217476"/>
    </source>
</evidence>
<accession>A0AAJ5VZK9</accession>
<evidence type="ECO:0000313" key="1">
    <source>
        <dbReference type="EMBL" id="WEK06302.1"/>
    </source>
</evidence>
<dbReference type="AlphaFoldDB" id="A0AAJ5VZK9"/>
<name>A0AAJ5VZK9_9HYPH</name>
<dbReference type="EMBL" id="CP119312">
    <property type="protein sequence ID" value="WEK06302.1"/>
    <property type="molecule type" value="Genomic_DNA"/>
</dbReference>
<organism evidence="1 2">
    <name type="scientific">Candidatus Devosia phytovorans</name>
    <dbReference type="NCBI Taxonomy" id="3121372"/>
    <lineage>
        <taxon>Bacteria</taxon>
        <taxon>Pseudomonadati</taxon>
        <taxon>Pseudomonadota</taxon>
        <taxon>Alphaproteobacteria</taxon>
        <taxon>Hyphomicrobiales</taxon>
        <taxon>Devosiaceae</taxon>
        <taxon>Devosia</taxon>
    </lineage>
</organism>
<protein>
    <submittedName>
        <fullName evidence="1">Uncharacterized protein</fullName>
    </submittedName>
</protein>
<reference evidence="1" key="1">
    <citation type="submission" date="2023-03" db="EMBL/GenBank/DDBJ databases">
        <title>Andean soil-derived lignocellulolytic bacterial consortium as a source of novel taxa and putative plastic-active enzymes.</title>
        <authorList>
            <person name="Diaz-Garcia L."/>
            <person name="Chuvochina M."/>
            <person name="Feuerriegel G."/>
            <person name="Bunk B."/>
            <person name="Sproer C."/>
            <person name="Streit W.R."/>
            <person name="Rodriguez L.M."/>
            <person name="Overmann J."/>
            <person name="Jimenez D.J."/>
        </authorList>
    </citation>
    <scope>NUCLEOTIDE SEQUENCE</scope>
    <source>
        <strain evidence="1">MAG 4196</strain>
    </source>
</reference>
<gene>
    <name evidence="1" type="ORF">P0Y65_08670</name>
</gene>